<evidence type="ECO:0000313" key="2">
    <source>
        <dbReference type="Proteomes" id="UP000485058"/>
    </source>
</evidence>
<comment type="caution">
    <text evidence="1">The sequence shown here is derived from an EMBL/GenBank/DDBJ whole genome shotgun (WGS) entry which is preliminary data.</text>
</comment>
<organism evidence="1 2">
    <name type="scientific">Haematococcus lacustris</name>
    <name type="common">Green alga</name>
    <name type="synonym">Haematococcus pluvialis</name>
    <dbReference type="NCBI Taxonomy" id="44745"/>
    <lineage>
        <taxon>Eukaryota</taxon>
        <taxon>Viridiplantae</taxon>
        <taxon>Chlorophyta</taxon>
        <taxon>core chlorophytes</taxon>
        <taxon>Chlorophyceae</taxon>
        <taxon>CS clade</taxon>
        <taxon>Chlamydomonadales</taxon>
        <taxon>Haematococcaceae</taxon>
        <taxon>Haematococcus</taxon>
    </lineage>
</organism>
<reference evidence="1 2" key="1">
    <citation type="submission" date="2020-02" db="EMBL/GenBank/DDBJ databases">
        <title>Draft genome sequence of Haematococcus lacustris strain NIES-144.</title>
        <authorList>
            <person name="Morimoto D."/>
            <person name="Nakagawa S."/>
            <person name="Yoshida T."/>
            <person name="Sawayama S."/>
        </authorList>
    </citation>
    <scope>NUCLEOTIDE SEQUENCE [LARGE SCALE GENOMIC DNA]</scope>
    <source>
        <strain evidence="1 2">NIES-144</strain>
    </source>
</reference>
<sequence length="69" mass="7140">QASTVNSAGFVLRGLGALVEGSSGSRLRLSQWGSAAARQSSRTTYCELWDWSCMSEHHLGGPSGAGGAK</sequence>
<name>A0A6A0AM66_HAELA</name>
<gene>
    <name evidence="1" type="ORF">HaLaN_32698</name>
</gene>
<proteinExistence type="predicted"/>
<dbReference type="EMBL" id="BLLF01008355">
    <property type="protein sequence ID" value="GFH33341.1"/>
    <property type="molecule type" value="Genomic_DNA"/>
</dbReference>
<dbReference type="AlphaFoldDB" id="A0A6A0AM66"/>
<evidence type="ECO:0000313" key="1">
    <source>
        <dbReference type="EMBL" id="GFH33341.1"/>
    </source>
</evidence>
<keyword evidence="2" id="KW-1185">Reference proteome</keyword>
<protein>
    <submittedName>
        <fullName evidence="1">Uncharacterized protein</fullName>
    </submittedName>
</protein>
<feature type="non-terminal residue" evidence="1">
    <location>
        <position position="69"/>
    </location>
</feature>
<dbReference type="Proteomes" id="UP000485058">
    <property type="component" value="Unassembled WGS sequence"/>
</dbReference>
<accession>A0A6A0AM66</accession>
<feature type="non-terminal residue" evidence="1">
    <location>
        <position position="1"/>
    </location>
</feature>